<gene>
    <name evidence="3" type="ORF">EV657_12551</name>
</gene>
<dbReference type="EMBL" id="SOEB01000025">
    <property type="protein sequence ID" value="TDX23786.1"/>
    <property type="molecule type" value="Genomic_DNA"/>
</dbReference>
<name>A0A4R8FDB7_9RHOB</name>
<dbReference type="SUPFAM" id="SSF54909">
    <property type="entry name" value="Dimeric alpha+beta barrel"/>
    <property type="match status" value="1"/>
</dbReference>
<dbReference type="InterPro" id="IPR007138">
    <property type="entry name" value="ABM_dom"/>
</dbReference>
<dbReference type="Proteomes" id="UP000295484">
    <property type="component" value="Unassembled WGS sequence"/>
</dbReference>
<evidence type="ECO:0000259" key="2">
    <source>
        <dbReference type="PROSITE" id="PS51725"/>
    </source>
</evidence>
<dbReference type="GO" id="GO:0004497">
    <property type="term" value="F:monooxygenase activity"/>
    <property type="evidence" value="ECO:0007669"/>
    <property type="project" value="UniProtKB-KW"/>
</dbReference>
<dbReference type="AlphaFoldDB" id="A0A4R8FDB7"/>
<sequence>MGVTVTGWIEAPPERRAQLRAAAAEHLRLTRAEPGCVRFEMHEDPDRPGRFLPDEEFTDAAAFDAHRARKAGTARDSAADGPPRDLKIAGLPE</sequence>
<evidence type="ECO:0000313" key="4">
    <source>
        <dbReference type="Proteomes" id="UP000295484"/>
    </source>
</evidence>
<protein>
    <submittedName>
        <fullName evidence="3">Quinol monooxygenase YgiN</fullName>
    </submittedName>
</protein>
<evidence type="ECO:0000256" key="1">
    <source>
        <dbReference type="SAM" id="MobiDB-lite"/>
    </source>
</evidence>
<evidence type="ECO:0000313" key="3">
    <source>
        <dbReference type="EMBL" id="TDX23786.1"/>
    </source>
</evidence>
<organism evidence="3 4">
    <name type="scientific">Rhodovulum visakhapatnamense</name>
    <dbReference type="NCBI Taxonomy" id="364297"/>
    <lineage>
        <taxon>Bacteria</taxon>
        <taxon>Pseudomonadati</taxon>
        <taxon>Pseudomonadota</taxon>
        <taxon>Alphaproteobacteria</taxon>
        <taxon>Rhodobacterales</taxon>
        <taxon>Paracoccaceae</taxon>
        <taxon>Rhodovulum</taxon>
    </lineage>
</organism>
<feature type="region of interest" description="Disordered" evidence="1">
    <location>
        <begin position="65"/>
        <end position="93"/>
    </location>
</feature>
<proteinExistence type="predicted"/>
<accession>A0A4R8FDB7</accession>
<reference evidence="3 4" key="1">
    <citation type="submission" date="2019-03" db="EMBL/GenBank/DDBJ databases">
        <title>Genomic Encyclopedia of Type Strains, Phase IV (KMG-IV): sequencing the most valuable type-strain genomes for metagenomic binning, comparative biology and taxonomic classification.</title>
        <authorList>
            <person name="Goeker M."/>
        </authorList>
    </citation>
    <scope>NUCLEOTIDE SEQUENCE [LARGE SCALE GENOMIC DNA]</scope>
    <source>
        <strain evidence="3 4">JA181</strain>
    </source>
</reference>
<keyword evidence="3" id="KW-0503">Monooxygenase</keyword>
<comment type="caution">
    <text evidence="3">The sequence shown here is derived from an EMBL/GenBank/DDBJ whole genome shotgun (WGS) entry which is preliminary data.</text>
</comment>
<dbReference type="Pfam" id="PF03992">
    <property type="entry name" value="ABM"/>
    <property type="match status" value="1"/>
</dbReference>
<dbReference type="InterPro" id="IPR011008">
    <property type="entry name" value="Dimeric_a/b-barrel"/>
</dbReference>
<dbReference type="PROSITE" id="PS51725">
    <property type="entry name" value="ABM"/>
    <property type="match status" value="1"/>
</dbReference>
<keyword evidence="3" id="KW-0560">Oxidoreductase</keyword>
<dbReference type="Gene3D" id="3.30.70.100">
    <property type="match status" value="1"/>
</dbReference>
<feature type="domain" description="ABM" evidence="2">
    <location>
        <begin position="3"/>
        <end position="93"/>
    </location>
</feature>